<gene>
    <name evidence="1" type="ORF">H6F44_11165</name>
</gene>
<organism evidence="1 2">
    <name type="scientific">Pseudanabaena cinerea FACHB-1277</name>
    <dbReference type="NCBI Taxonomy" id="2949581"/>
    <lineage>
        <taxon>Bacteria</taxon>
        <taxon>Bacillati</taxon>
        <taxon>Cyanobacteriota</taxon>
        <taxon>Cyanophyceae</taxon>
        <taxon>Pseudanabaenales</taxon>
        <taxon>Pseudanabaenaceae</taxon>
        <taxon>Pseudanabaena</taxon>
        <taxon>Pseudanabaena cinerea</taxon>
    </lineage>
</organism>
<dbReference type="Proteomes" id="UP000631421">
    <property type="component" value="Unassembled WGS sequence"/>
</dbReference>
<proteinExistence type="predicted"/>
<evidence type="ECO:0000313" key="1">
    <source>
        <dbReference type="EMBL" id="MBD2150674.1"/>
    </source>
</evidence>
<evidence type="ECO:0000313" key="2">
    <source>
        <dbReference type="Proteomes" id="UP000631421"/>
    </source>
</evidence>
<reference evidence="1" key="2">
    <citation type="submission" date="2020-08" db="EMBL/GenBank/DDBJ databases">
        <authorList>
            <person name="Chen M."/>
            <person name="Teng W."/>
            <person name="Zhao L."/>
            <person name="Hu C."/>
            <person name="Zhou Y."/>
            <person name="Han B."/>
            <person name="Song L."/>
            <person name="Shu W."/>
        </authorList>
    </citation>
    <scope>NUCLEOTIDE SEQUENCE</scope>
    <source>
        <strain evidence="1">FACHB-1277</strain>
    </source>
</reference>
<dbReference type="RefSeq" id="WP_190351038.1">
    <property type="nucleotide sequence ID" value="NZ_JACJPY010000031.1"/>
</dbReference>
<sequence length="45" mass="4663">MTILRAVLEMAGGFNNFFALVGICTDLGDGAIELKFSIAGAGFPL</sequence>
<dbReference type="AlphaFoldDB" id="A0A926UT99"/>
<reference evidence="1" key="1">
    <citation type="journal article" date="2015" name="ISME J.">
        <title>Draft Genome Sequence of Streptomyces incarnatus NRRL8089, which Produces the Nucleoside Antibiotic Sinefungin.</title>
        <authorList>
            <person name="Oshima K."/>
            <person name="Hattori M."/>
            <person name="Shimizu H."/>
            <person name="Fukuda K."/>
            <person name="Nemoto M."/>
            <person name="Inagaki K."/>
            <person name="Tamura T."/>
        </authorList>
    </citation>
    <scope>NUCLEOTIDE SEQUENCE</scope>
    <source>
        <strain evidence="1">FACHB-1277</strain>
    </source>
</reference>
<name>A0A926UT99_9CYAN</name>
<accession>A0A926UT99</accession>
<comment type="caution">
    <text evidence="1">The sequence shown here is derived from an EMBL/GenBank/DDBJ whole genome shotgun (WGS) entry which is preliminary data.</text>
</comment>
<protein>
    <submittedName>
        <fullName evidence="1">Uncharacterized protein</fullName>
    </submittedName>
</protein>
<keyword evidence="2" id="KW-1185">Reference proteome</keyword>
<dbReference type="EMBL" id="JACJPY010000031">
    <property type="protein sequence ID" value="MBD2150674.1"/>
    <property type="molecule type" value="Genomic_DNA"/>
</dbReference>